<keyword evidence="4" id="KW-0342">GTP-binding</keyword>
<dbReference type="SUPFAM" id="SSF52540">
    <property type="entry name" value="P-loop containing nucleoside triphosphate hydrolases"/>
    <property type="match status" value="1"/>
</dbReference>
<protein>
    <submittedName>
        <fullName evidence="6">Small GTPase CDC42</fullName>
    </submittedName>
</protein>
<dbReference type="Pfam" id="PF00071">
    <property type="entry name" value="Ras"/>
    <property type="match status" value="1"/>
</dbReference>
<reference evidence="6" key="1">
    <citation type="submission" date="2020-05" db="EMBL/GenBank/DDBJ databases">
        <title>Mycena genomes resolve the evolution of fungal bioluminescence.</title>
        <authorList>
            <person name="Tsai I.J."/>
        </authorList>
    </citation>
    <scope>NUCLEOTIDE SEQUENCE</scope>
    <source>
        <strain evidence="6">171206Taipei</strain>
    </source>
</reference>
<evidence type="ECO:0000256" key="4">
    <source>
        <dbReference type="ARBA" id="ARBA00023134"/>
    </source>
</evidence>
<sequence length="198" mass="22291">MAHPVKVVVVGDDGIGKTSLLISHFKDRFPVEDCSSTLYAHSAEVVIKGKTYPYEILDTADADRLRPLNYPQTDVFLVCFSVDSADSFDHCRDKWFPELEYHSPGVPRVLAATRIDLRNDCDTVEALVKEHRRPISTEQGRRLTQELNAWKYAECSGRTKEGLADLFDKVFDAALEGRARPTISRPQDHVDSRPTTNG</sequence>
<dbReference type="EMBL" id="JACAZF010000001">
    <property type="protein sequence ID" value="KAF7316249.1"/>
    <property type="molecule type" value="Genomic_DNA"/>
</dbReference>
<dbReference type="InterPro" id="IPR027417">
    <property type="entry name" value="P-loop_NTPase"/>
</dbReference>
<dbReference type="PROSITE" id="PS51420">
    <property type="entry name" value="RHO"/>
    <property type="match status" value="1"/>
</dbReference>
<gene>
    <name evidence="6" type="ORF">MIND_00143500</name>
</gene>
<name>A0A8H6TFE0_9AGAR</name>
<dbReference type="GO" id="GO:0016020">
    <property type="term" value="C:membrane"/>
    <property type="evidence" value="ECO:0007669"/>
    <property type="project" value="UniProtKB-SubCell"/>
</dbReference>
<evidence type="ECO:0000256" key="3">
    <source>
        <dbReference type="ARBA" id="ARBA00022741"/>
    </source>
</evidence>
<dbReference type="SMART" id="SM00173">
    <property type="entry name" value="RAS"/>
    <property type="match status" value="1"/>
</dbReference>
<dbReference type="InterPro" id="IPR005225">
    <property type="entry name" value="Small_GTP-bd"/>
</dbReference>
<evidence type="ECO:0000256" key="5">
    <source>
        <dbReference type="ARBA" id="ARBA00023136"/>
    </source>
</evidence>
<dbReference type="GO" id="GO:0003924">
    <property type="term" value="F:GTPase activity"/>
    <property type="evidence" value="ECO:0007669"/>
    <property type="project" value="InterPro"/>
</dbReference>
<dbReference type="SMART" id="SM00175">
    <property type="entry name" value="RAB"/>
    <property type="match status" value="1"/>
</dbReference>
<dbReference type="AlphaFoldDB" id="A0A8H6TFE0"/>
<dbReference type="NCBIfam" id="TIGR00231">
    <property type="entry name" value="small_GTP"/>
    <property type="match status" value="1"/>
</dbReference>
<keyword evidence="7" id="KW-1185">Reference proteome</keyword>
<dbReference type="PROSITE" id="PS51421">
    <property type="entry name" value="RAS"/>
    <property type="match status" value="1"/>
</dbReference>
<dbReference type="OrthoDB" id="8830751at2759"/>
<dbReference type="SMART" id="SM00174">
    <property type="entry name" value="RHO"/>
    <property type="match status" value="1"/>
</dbReference>
<comment type="subcellular location">
    <subcellularLocation>
        <location evidence="1">Membrane</location>
    </subcellularLocation>
</comment>
<dbReference type="PRINTS" id="PR00449">
    <property type="entry name" value="RASTRNSFRMNG"/>
</dbReference>
<keyword evidence="5" id="KW-0472">Membrane</keyword>
<dbReference type="CDD" id="cd00157">
    <property type="entry name" value="Rho"/>
    <property type="match status" value="1"/>
</dbReference>
<dbReference type="Proteomes" id="UP000636479">
    <property type="component" value="Unassembled WGS sequence"/>
</dbReference>
<dbReference type="PANTHER" id="PTHR24072">
    <property type="entry name" value="RHO FAMILY GTPASE"/>
    <property type="match status" value="1"/>
</dbReference>
<organism evidence="6 7">
    <name type="scientific">Mycena indigotica</name>
    <dbReference type="NCBI Taxonomy" id="2126181"/>
    <lineage>
        <taxon>Eukaryota</taxon>
        <taxon>Fungi</taxon>
        <taxon>Dikarya</taxon>
        <taxon>Basidiomycota</taxon>
        <taxon>Agaricomycotina</taxon>
        <taxon>Agaricomycetes</taxon>
        <taxon>Agaricomycetidae</taxon>
        <taxon>Agaricales</taxon>
        <taxon>Marasmiineae</taxon>
        <taxon>Mycenaceae</taxon>
        <taxon>Mycena</taxon>
    </lineage>
</organism>
<evidence type="ECO:0000313" key="7">
    <source>
        <dbReference type="Proteomes" id="UP000636479"/>
    </source>
</evidence>
<dbReference type="GO" id="GO:0005525">
    <property type="term" value="F:GTP binding"/>
    <property type="evidence" value="ECO:0007669"/>
    <property type="project" value="UniProtKB-KW"/>
</dbReference>
<dbReference type="Gene3D" id="3.40.50.300">
    <property type="entry name" value="P-loop containing nucleotide triphosphate hydrolases"/>
    <property type="match status" value="1"/>
</dbReference>
<evidence type="ECO:0000313" key="6">
    <source>
        <dbReference type="EMBL" id="KAF7316249.1"/>
    </source>
</evidence>
<evidence type="ECO:0000256" key="2">
    <source>
        <dbReference type="ARBA" id="ARBA00022481"/>
    </source>
</evidence>
<evidence type="ECO:0000256" key="1">
    <source>
        <dbReference type="ARBA" id="ARBA00004370"/>
    </source>
</evidence>
<comment type="caution">
    <text evidence="6">The sequence shown here is derived from an EMBL/GenBank/DDBJ whole genome shotgun (WGS) entry which is preliminary data.</text>
</comment>
<dbReference type="RefSeq" id="XP_037226272.1">
    <property type="nucleotide sequence ID" value="XM_037358362.1"/>
</dbReference>
<keyword evidence="2" id="KW-0488">Methylation</keyword>
<accession>A0A8H6TFE0</accession>
<dbReference type="FunFam" id="3.40.50.300:FF:002060">
    <property type="entry name" value="Rho family GTPase"/>
    <property type="match status" value="1"/>
</dbReference>
<dbReference type="InterPro" id="IPR003578">
    <property type="entry name" value="Small_GTPase_Rho"/>
</dbReference>
<keyword evidence="3" id="KW-0547">Nucleotide-binding</keyword>
<dbReference type="GO" id="GO:0007264">
    <property type="term" value="P:small GTPase-mediated signal transduction"/>
    <property type="evidence" value="ECO:0007669"/>
    <property type="project" value="InterPro"/>
</dbReference>
<dbReference type="GeneID" id="59340878"/>
<proteinExistence type="predicted"/>
<dbReference type="InterPro" id="IPR001806">
    <property type="entry name" value="Small_GTPase"/>
</dbReference>
<dbReference type="PROSITE" id="PS51419">
    <property type="entry name" value="RAB"/>
    <property type="match status" value="1"/>
</dbReference>